<keyword evidence="2" id="KW-1185">Reference proteome</keyword>
<evidence type="ECO:0000313" key="2">
    <source>
        <dbReference type="Proteomes" id="UP000199225"/>
    </source>
</evidence>
<gene>
    <name evidence="1" type="ORF">SAMN04490247_0915</name>
</gene>
<evidence type="ECO:0008006" key="3">
    <source>
        <dbReference type="Google" id="ProtNLM"/>
    </source>
</evidence>
<name>A0A1G8R9Y1_9BACI</name>
<dbReference type="RefSeq" id="WP_093192500.1">
    <property type="nucleotide sequence ID" value="NZ_FNEV01000002.1"/>
</dbReference>
<sequence length="111" mass="12623">MKKRFVIILSIVAGLLFVGFIAVRLLTLHTSQGYIVSVSDDKIFVAENKAIVDSDSITGFEKVTYYDMPSFQQSDEFNKGEHVKVYWKDPVIQTAPSHIEDVYLIRKTSHP</sequence>
<protein>
    <recommendedName>
        <fullName evidence="3">DUF3221 domain-containing protein</fullName>
    </recommendedName>
</protein>
<accession>A0A1G8R9Y1</accession>
<dbReference type="Proteomes" id="UP000199225">
    <property type="component" value="Unassembled WGS sequence"/>
</dbReference>
<dbReference type="EMBL" id="FNEV01000002">
    <property type="protein sequence ID" value="SDJ13802.1"/>
    <property type="molecule type" value="Genomic_DNA"/>
</dbReference>
<dbReference type="AlphaFoldDB" id="A0A1G8R9Y1"/>
<evidence type="ECO:0000313" key="1">
    <source>
        <dbReference type="EMBL" id="SDJ13802.1"/>
    </source>
</evidence>
<reference evidence="2" key="1">
    <citation type="submission" date="2016-10" db="EMBL/GenBank/DDBJ databases">
        <authorList>
            <person name="Varghese N."/>
            <person name="Submissions S."/>
        </authorList>
    </citation>
    <scope>NUCLEOTIDE SEQUENCE [LARGE SCALE GENOMIC DNA]</scope>
    <source>
        <strain evidence="2">DSM 4771</strain>
    </source>
</reference>
<proteinExistence type="predicted"/>
<organism evidence="1 2">
    <name type="scientific">Salimicrobium halophilum</name>
    <dbReference type="NCBI Taxonomy" id="86666"/>
    <lineage>
        <taxon>Bacteria</taxon>
        <taxon>Bacillati</taxon>
        <taxon>Bacillota</taxon>
        <taxon>Bacilli</taxon>
        <taxon>Bacillales</taxon>
        <taxon>Bacillaceae</taxon>
        <taxon>Salimicrobium</taxon>
    </lineage>
</organism>